<evidence type="ECO:0000313" key="1">
    <source>
        <dbReference type="EMBL" id="KAF5839632.1"/>
    </source>
</evidence>
<dbReference type="PANTHER" id="PTHR12363:SF54">
    <property type="entry name" value="NUCLEAR TRANSPORT RECEPTOR"/>
    <property type="match status" value="1"/>
</dbReference>
<dbReference type="EMBL" id="MU069537">
    <property type="protein sequence ID" value="KAF5839632.1"/>
    <property type="molecule type" value="Genomic_DNA"/>
</dbReference>
<keyword evidence="2" id="KW-1185">Reference proteome</keyword>
<reference evidence="1" key="1">
    <citation type="submission" date="2017-08" db="EMBL/GenBank/DDBJ databases">
        <authorList>
            <person name="Polle J.E."/>
            <person name="Barry K."/>
            <person name="Cushman J."/>
            <person name="Schmutz J."/>
            <person name="Tran D."/>
            <person name="Hathwaick L.T."/>
            <person name="Yim W.C."/>
            <person name="Jenkins J."/>
            <person name="Mckie-Krisberg Z.M."/>
            <person name="Prochnik S."/>
            <person name="Lindquist E."/>
            <person name="Dockter R.B."/>
            <person name="Adam C."/>
            <person name="Molina H."/>
            <person name="Bunkerborg J."/>
            <person name="Jin E."/>
            <person name="Buchheim M."/>
            <person name="Magnuson J."/>
        </authorList>
    </citation>
    <scope>NUCLEOTIDE SEQUENCE</scope>
    <source>
        <strain evidence="1">CCAP 19/18</strain>
    </source>
</reference>
<dbReference type="PANTHER" id="PTHR12363">
    <property type="entry name" value="TRANSPORTIN 3 AND IMPORTIN 13"/>
    <property type="match status" value="1"/>
</dbReference>
<dbReference type="Gene3D" id="1.25.10.10">
    <property type="entry name" value="Leucine-rich Repeat Variant"/>
    <property type="match status" value="1"/>
</dbReference>
<comment type="caution">
    <text evidence="1">The sequence shown here is derived from an EMBL/GenBank/DDBJ whole genome shotgun (WGS) entry which is preliminary data.</text>
</comment>
<protein>
    <submittedName>
        <fullName evidence="1">Uncharacterized protein</fullName>
    </submittedName>
</protein>
<dbReference type="InterPro" id="IPR011989">
    <property type="entry name" value="ARM-like"/>
</dbReference>
<accession>A0ABQ7GYE9</accession>
<gene>
    <name evidence="1" type="ORF">DUNSADRAFT_288</name>
</gene>
<sequence>MDGQQVQALRNAVQVLYTSPNRRDQNRADTWLQDFRQGPQSWRLCLAMLASSSFQDTTGTVYFAANNLRYHCGRNQDLLAVDVLPQVLSQLARCLLGAVECSNWYAAKPSQWCHATPSMHGALKM</sequence>
<dbReference type="Proteomes" id="UP000815325">
    <property type="component" value="Unassembled WGS sequence"/>
</dbReference>
<dbReference type="InterPro" id="IPR016024">
    <property type="entry name" value="ARM-type_fold"/>
</dbReference>
<dbReference type="InterPro" id="IPR051345">
    <property type="entry name" value="Importin_beta-like_NTR"/>
</dbReference>
<proteinExistence type="predicted"/>
<dbReference type="SUPFAM" id="SSF48371">
    <property type="entry name" value="ARM repeat"/>
    <property type="match status" value="1"/>
</dbReference>
<evidence type="ECO:0000313" key="2">
    <source>
        <dbReference type="Proteomes" id="UP000815325"/>
    </source>
</evidence>
<name>A0ABQ7GYE9_DUNSA</name>
<organism evidence="1 2">
    <name type="scientific">Dunaliella salina</name>
    <name type="common">Green alga</name>
    <name type="synonym">Protococcus salinus</name>
    <dbReference type="NCBI Taxonomy" id="3046"/>
    <lineage>
        <taxon>Eukaryota</taxon>
        <taxon>Viridiplantae</taxon>
        <taxon>Chlorophyta</taxon>
        <taxon>core chlorophytes</taxon>
        <taxon>Chlorophyceae</taxon>
        <taxon>CS clade</taxon>
        <taxon>Chlamydomonadales</taxon>
        <taxon>Dunaliellaceae</taxon>
        <taxon>Dunaliella</taxon>
    </lineage>
</organism>